<keyword evidence="6" id="KW-0508">mRNA splicing</keyword>
<dbReference type="OrthoDB" id="10261918at2759"/>
<dbReference type="Gene3D" id="1.20.940.10">
    <property type="entry name" value="Functional domain of the splicing factor Prp18"/>
    <property type="match status" value="1"/>
</dbReference>
<evidence type="ECO:0000256" key="5">
    <source>
        <dbReference type="ARBA" id="ARBA00022728"/>
    </source>
</evidence>
<evidence type="ECO:0000256" key="7">
    <source>
        <dbReference type="ARBA" id="ARBA00023242"/>
    </source>
</evidence>
<organism evidence="10 11">
    <name type="scientific">Chlamydomonas schloesseri</name>
    <dbReference type="NCBI Taxonomy" id="2026947"/>
    <lineage>
        <taxon>Eukaryota</taxon>
        <taxon>Viridiplantae</taxon>
        <taxon>Chlorophyta</taxon>
        <taxon>core chlorophytes</taxon>
        <taxon>Chlorophyceae</taxon>
        <taxon>CS clade</taxon>
        <taxon>Chlamydomonadales</taxon>
        <taxon>Chlamydomonadaceae</taxon>
        <taxon>Chlamydomonas</taxon>
    </lineage>
</organism>
<dbReference type="InterPro" id="IPR036285">
    <property type="entry name" value="PRP4-like_sf"/>
</dbReference>
<protein>
    <recommendedName>
        <fullName evidence="3">Pre-mRNA-splicing factor 18</fullName>
    </recommendedName>
</protein>
<keyword evidence="11" id="KW-1185">Reference proteome</keyword>
<dbReference type="Proteomes" id="UP000613740">
    <property type="component" value="Unassembled WGS sequence"/>
</dbReference>
<evidence type="ECO:0000256" key="4">
    <source>
        <dbReference type="ARBA" id="ARBA00022664"/>
    </source>
</evidence>
<keyword evidence="7" id="KW-0539">Nucleus</keyword>
<dbReference type="GO" id="GO:0000350">
    <property type="term" value="P:generation of catalytic spliceosome for second transesterification step"/>
    <property type="evidence" value="ECO:0007669"/>
    <property type="project" value="TreeGrafter"/>
</dbReference>
<evidence type="ECO:0000313" key="10">
    <source>
        <dbReference type="EMBL" id="KAG2439905.1"/>
    </source>
</evidence>
<evidence type="ECO:0000256" key="2">
    <source>
        <dbReference type="ARBA" id="ARBA00008137"/>
    </source>
</evidence>
<dbReference type="Gene3D" id="4.10.280.110">
    <property type="entry name" value="Pre-mRNA processing factor 4 domain"/>
    <property type="match status" value="1"/>
</dbReference>
<feature type="compositionally biased region" description="Gly residues" evidence="8">
    <location>
        <begin position="154"/>
        <end position="186"/>
    </location>
</feature>
<keyword evidence="4" id="KW-0507">mRNA processing</keyword>
<dbReference type="GO" id="GO:0071021">
    <property type="term" value="C:U2-type post-spliceosomal complex"/>
    <property type="evidence" value="ECO:0007669"/>
    <property type="project" value="TreeGrafter"/>
</dbReference>
<dbReference type="SMART" id="SM00500">
    <property type="entry name" value="SFM"/>
    <property type="match status" value="1"/>
</dbReference>
<sequence length="487" mass="53262">MDALKALASKLKKEAQDVAGPNKYVKRTALEEARLQKIREEEAKEREEKERKRKLQRIEDDAQAAKVARNDELPPDSPTVLTKEEVIRRLRALGQPATLFGESDFDRLKRMRKAEQEMTVNMDEDLAGVAGKGNTLIELQRMQQEKARLKALGAGAGGGSKAGGKAGDGAAGGKAGGDGPAGAGGGDKPDKDQADGGEGEGEGAEEDATLAAFKRAAALLAEKRKEEAMAVEDRIAKYVQQWMKEWEEDLDRRPEAMKESISGINATYAFEQTKRNLVPLYERLKHRQISDELLTGLWMMVQAMRSRNYLHANDIYLKLAIGNAPWPIGVTSVGIHERSAREKISHVMNSTSHAHIMNDEATRKYFQGMKRLVTIVQRLYPTDPSRSVDFDPVPDMGKGMQGAGCPKLAYAEAERKGELPLALPEAPHFQDKDGSVRVPEKWSYILNRFRDSSPSLRIGQEDEEGREGSPAPGGGGAGGGKGGGKAH</sequence>
<accession>A0A835TJE6</accession>
<feature type="region of interest" description="Disordered" evidence="8">
    <location>
        <begin position="37"/>
        <end position="80"/>
    </location>
</feature>
<feature type="domain" description="Pre-mRNA processing factor 4 (PRP4)-like" evidence="9">
    <location>
        <begin position="81"/>
        <end position="132"/>
    </location>
</feature>
<evidence type="ECO:0000256" key="6">
    <source>
        <dbReference type="ARBA" id="ARBA00023187"/>
    </source>
</evidence>
<dbReference type="SUPFAM" id="SSF158230">
    <property type="entry name" value="PRP4-like"/>
    <property type="match status" value="1"/>
</dbReference>
<dbReference type="SUPFAM" id="SSF47938">
    <property type="entry name" value="Functional domain of the splicing factor Prp18"/>
    <property type="match status" value="1"/>
</dbReference>
<evidence type="ECO:0000256" key="3">
    <source>
        <dbReference type="ARBA" id="ARBA00018242"/>
    </source>
</evidence>
<dbReference type="InterPro" id="IPR004098">
    <property type="entry name" value="Prp18"/>
</dbReference>
<keyword evidence="5" id="KW-0747">Spliceosome</keyword>
<dbReference type="GO" id="GO:0005682">
    <property type="term" value="C:U5 snRNP"/>
    <property type="evidence" value="ECO:0007669"/>
    <property type="project" value="TreeGrafter"/>
</dbReference>
<name>A0A835TJE6_9CHLO</name>
<feature type="compositionally biased region" description="Basic and acidic residues" evidence="8">
    <location>
        <begin position="37"/>
        <end position="60"/>
    </location>
</feature>
<comment type="caution">
    <text evidence="10">The sequence shown here is derived from an EMBL/GenBank/DDBJ whole genome shotgun (WGS) entry which is preliminary data.</text>
</comment>
<reference evidence="10" key="1">
    <citation type="journal article" date="2020" name="bioRxiv">
        <title>Comparative genomics of Chlamydomonas.</title>
        <authorList>
            <person name="Craig R.J."/>
            <person name="Hasan A.R."/>
            <person name="Ness R.W."/>
            <person name="Keightley P.D."/>
        </authorList>
    </citation>
    <scope>NUCLEOTIDE SEQUENCE</scope>
    <source>
        <strain evidence="10">CCAP 11/173</strain>
    </source>
</reference>
<evidence type="ECO:0000256" key="1">
    <source>
        <dbReference type="ARBA" id="ARBA00004123"/>
    </source>
</evidence>
<evidence type="ECO:0000256" key="8">
    <source>
        <dbReference type="SAM" id="MobiDB-lite"/>
    </source>
</evidence>
<dbReference type="Pfam" id="PF08799">
    <property type="entry name" value="PRP4"/>
    <property type="match status" value="1"/>
</dbReference>
<feature type="compositionally biased region" description="Acidic residues" evidence="8">
    <location>
        <begin position="195"/>
        <end position="207"/>
    </location>
</feature>
<dbReference type="EMBL" id="JAEHOD010000039">
    <property type="protein sequence ID" value="KAG2439905.1"/>
    <property type="molecule type" value="Genomic_DNA"/>
</dbReference>
<comment type="subcellular location">
    <subcellularLocation>
        <location evidence="1">Nucleus</location>
    </subcellularLocation>
</comment>
<comment type="similarity">
    <text evidence="2">Belongs to the PRP18 family.</text>
</comment>
<gene>
    <name evidence="10" type="ORF">HYH02_010535</name>
</gene>
<dbReference type="InterPro" id="IPR014906">
    <property type="entry name" value="PRP4-like"/>
</dbReference>
<feature type="region of interest" description="Disordered" evidence="8">
    <location>
        <begin position="153"/>
        <end position="207"/>
    </location>
</feature>
<evidence type="ECO:0000259" key="9">
    <source>
        <dbReference type="SMART" id="SM00500"/>
    </source>
</evidence>
<feature type="region of interest" description="Disordered" evidence="8">
    <location>
        <begin position="1"/>
        <end position="22"/>
    </location>
</feature>
<feature type="compositionally biased region" description="Gly residues" evidence="8">
    <location>
        <begin position="471"/>
        <end position="487"/>
    </location>
</feature>
<dbReference type="InterPro" id="IPR039979">
    <property type="entry name" value="PRPF18"/>
</dbReference>
<dbReference type="AlphaFoldDB" id="A0A835TJE6"/>
<proteinExistence type="inferred from homology"/>
<dbReference type="PANTHER" id="PTHR13007">
    <property type="entry name" value="PRE-MRNA SPLICING FACTOR-RELATED"/>
    <property type="match status" value="1"/>
</dbReference>
<dbReference type="GO" id="GO:0046540">
    <property type="term" value="C:U4/U6 x U5 tri-snRNP complex"/>
    <property type="evidence" value="ECO:0007669"/>
    <property type="project" value="TreeGrafter"/>
</dbReference>
<dbReference type="Pfam" id="PF02840">
    <property type="entry name" value="Prp18"/>
    <property type="match status" value="1"/>
</dbReference>
<dbReference type="PANTHER" id="PTHR13007:SF19">
    <property type="entry name" value="PRE-MRNA-SPLICING FACTOR 18"/>
    <property type="match status" value="1"/>
</dbReference>
<evidence type="ECO:0000313" key="11">
    <source>
        <dbReference type="Proteomes" id="UP000613740"/>
    </source>
</evidence>
<feature type="region of interest" description="Disordered" evidence="8">
    <location>
        <begin position="453"/>
        <end position="487"/>
    </location>
</feature>